<keyword evidence="1" id="KW-0210">Decarboxylase</keyword>
<dbReference type="SUPFAM" id="SSF52518">
    <property type="entry name" value="Thiamin diphosphate-binding fold (THDP-binding)"/>
    <property type="match status" value="2"/>
</dbReference>
<dbReference type="InterPro" id="IPR011766">
    <property type="entry name" value="TPP_enzyme_TPP-bd"/>
</dbReference>
<keyword evidence="6" id="KW-0670">Pyruvate</keyword>
<dbReference type="Proteomes" id="UP000297753">
    <property type="component" value="Unassembled WGS sequence"/>
</dbReference>
<proteinExistence type="predicted"/>
<dbReference type="CDD" id="cd07035">
    <property type="entry name" value="TPP_PYR_POX_like"/>
    <property type="match status" value="1"/>
</dbReference>
<dbReference type="Pfam" id="PF02776">
    <property type="entry name" value="TPP_enzyme_N"/>
    <property type="match status" value="1"/>
</dbReference>
<dbReference type="EC" id="4.1.1.82" evidence="6"/>
<feature type="domain" description="Thiamine pyrophosphate enzyme TPP-binding" evidence="4">
    <location>
        <begin position="231"/>
        <end position="342"/>
    </location>
</feature>
<dbReference type="InterPro" id="IPR012001">
    <property type="entry name" value="Thiamin_PyroP_enz_TPP-bd_dom"/>
</dbReference>
<sequence length="376" mass="41396">MISPIEFLHALHHHGIDSYYGVPDSLLKSFGQALNEAPFVQHHHITPNEGIAISRAIGYYSATQKVPVVYMQNSGLGNAVNPLLSLADSQVYGVPMLIIVGWRGEMLATEQLADEPQHRKQGRVTTELIDVMGYPCLILDKNSDFRQVIDDSLQRAKQLQAPVFLVVRKGTFSACDSSRDVNRFDLSREHAIETVLQALPEDCISVATTGKAGREIFELRKTLNMPHNRDFLCVGGMGHASSIAAEIAHHKPDRSVVCFDGDGAVLMHLASLQHAASQPNLLHIVLNNCAHESVGGQRTQFDDLEAHALAQAFGYQHFAYVTDVDAIGREVDYFLTKPTSTLLIIGCKIGSRDDLGRPTISTQEQYAAFTEFVSSY</sequence>
<dbReference type="GO" id="GO:0032923">
    <property type="term" value="P:organic phosphonate biosynthetic process"/>
    <property type="evidence" value="ECO:0007669"/>
    <property type="project" value="InterPro"/>
</dbReference>
<dbReference type="InterPro" id="IPR051818">
    <property type="entry name" value="TPP_dependent_decarboxylase"/>
</dbReference>
<reference evidence="6 7" key="1">
    <citation type="submission" date="2019-01" db="EMBL/GenBank/DDBJ databases">
        <title>Vibrio BEI176 sp. nov, a marine bacterium isolated from China: eastern marignal seas.</title>
        <authorList>
            <person name="Li B."/>
        </authorList>
    </citation>
    <scope>NUCLEOTIDE SEQUENCE [LARGE SCALE GENOMIC DNA]</scope>
    <source>
        <strain evidence="6 7">BEI176</strain>
    </source>
</reference>
<evidence type="ECO:0000256" key="2">
    <source>
        <dbReference type="ARBA" id="ARBA00023052"/>
    </source>
</evidence>
<organism evidence="6 7">
    <name type="scientific">Vibrio ouci</name>
    <dbReference type="NCBI Taxonomy" id="2499078"/>
    <lineage>
        <taxon>Bacteria</taxon>
        <taxon>Pseudomonadati</taxon>
        <taxon>Pseudomonadota</taxon>
        <taxon>Gammaproteobacteria</taxon>
        <taxon>Vibrionales</taxon>
        <taxon>Vibrionaceae</taxon>
        <taxon>Vibrio</taxon>
    </lineage>
</organism>
<dbReference type="PANTHER" id="PTHR42818">
    <property type="entry name" value="SULFOPYRUVATE DECARBOXYLASE SUBUNIT ALPHA"/>
    <property type="match status" value="1"/>
</dbReference>
<accession>A0A4Y8WAG1</accession>
<dbReference type="InterPro" id="IPR017684">
    <property type="entry name" value="Phosphono-pyrv_decarboxylase"/>
</dbReference>
<keyword evidence="2" id="KW-0786">Thiamine pyrophosphate</keyword>
<dbReference type="OrthoDB" id="9785953at2"/>
<keyword evidence="7" id="KW-1185">Reference proteome</keyword>
<evidence type="ECO:0000256" key="3">
    <source>
        <dbReference type="ARBA" id="ARBA00023239"/>
    </source>
</evidence>
<comment type="caution">
    <text evidence="6">The sequence shown here is derived from an EMBL/GenBank/DDBJ whole genome shotgun (WGS) entry which is preliminary data.</text>
</comment>
<evidence type="ECO:0000259" key="5">
    <source>
        <dbReference type="Pfam" id="PF02776"/>
    </source>
</evidence>
<name>A0A4Y8WAG1_9VIBR</name>
<protein>
    <submittedName>
        <fullName evidence="6">Phosphonopyruvate decarboxylase</fullName>
        <ecNumber evidence="6">4.1.1.82</ecNumber>
    </submittedName>
</protein>
<dbReference type="Gene3D" id="3.40.50.970">
    <property type="match status" value="2"/>
</dbReference>
<dbReference type="Pfam" id="PF02775">
    <property type="entry name" value="TPP_enzyme_C"/>
    <property type="match status" value="1"/>
</dbReference>
<dbReference type="InterPro" id="IPR029061">
    <property type="entry name" value="THDP-binding"/>
</dbReference>
<dbReference type="GO" id="GO:0033980">
    <property type="term" value="F:phosphonopyruvate decarboxylase activity"/>
    <property type="evidence" value="ECO:0007669"/>
    <property type="project" value="UniProtKB-EC"/>
</dbReference>
<evidence type="ECO:0000313" key="7">
    <source>
        <dbReference type="Proteomes" id="UP000297753"/>
    </source>
</evidence>
<dbReference type="NCBIfam" id="TIGR03297">
    <property type="entry name" value="Ppyr-DeCO2ase"/>
    <property type="match status" value="1"/>
</dbReference>
<dbReference type="PANTHER" id="PTHR42818:SF1">
    <property type="entry name" value="SULFOPYRUVATE DECARBOXYLASE"/>
    <property type="match status" value="1"/>
</dbReference>
<feature type="domain" description="Thiamine pyrophosphate enzyme N-terminal TPP-binding" evidence="5">
    <location>
        <begin position="8"/>
        <end position="108"/>
    </location>
</feature>
<dbReference type="GO" id="GO:0030976">
    <property type="term" value="F:thiamine pyrophosphate binding"/>
    <property type="evidence" value="ECO:0007669"/>
    <property type="project" value="InterPro"/>
</dbReference>
<evidence type="ECO:0000313" key="6">
    <source>
        <dbReference type="EMBL" id="TFH89593.1"/>
    </source>
</evidence>
<gene>
    <name evidence="6" type="primary">aepY</name>
    <name evidence="6" type="ORF">ELS82_21320</name>
</gene>
<evidence type="ECO:0000259" key="4">
    <source>
        <dbReference type="Pfam" id="PF02775"/>
    </source>
</evidence>
<keyword evidence="3 6" id="KW-0456">Lyase</keyword>
<evidence type="ECO:0000256" key="1">
    <source>
        <dbReference type="ARBA" id="ARBA00022793"/>
    </source>
</evidence>
<dbReference type="AlphaFoldDB" id="A0A4Y8WAG1"/>
<dbReference type="EMBL" id="SATR01000055">
    <property type="protein sequence ID" value="TFH89593.1"/>
    <property type="molecule type" value="Genomic_DNA"/>
</dbReference>